<accession>A0A2P6TJI6</accession>
<dbReference type="Pfam" id="PF10208">
    <property type="entry name" value="ARMET_C"/>
    <property type="match status" value="1"/>
</dbReference>
<feature type="region of interest" description="Disordered" evidence="1">
    <location>
        <begin position="153"/>
        <end position="172"/>
    </location>
</feature>
<feature type="transmembrane region" description="Helical" evidence="2">
    <location>
        <begin position="20"/>
        <end position="47"/>
    </location>
</feature>
<keyword evidence="5" id="KW-0436">Ligase</keyword>
<feature type="transmembrane region" description="Helical" evidence="2">
    <location>
        <begin position="109"/>
        <end position="129"/>
    </location>
</feature>
<reference evidence="5 6" key="1">
    <citation type="journal article" date="2018" name="Plant J.">
        <title>Genome sequences of Chlorella sorokiniana UTEX 1602 and Micractinium conductrix SAG 241.80: implications to maltose excretion by a green alga.</title>
        <authorList>
            <person name="Arriola M.B."/>
            <person name="Velmurugan N."/>
            <person name="Zhang Y."/>
            <person name="Plunkett M.H."/>
            <person name="Hondzo H."/>
            <person name="Barney B.M."/>
        </authorList>
    </citation>
    <scope>NUCLEOTIDE SEQUENCE [LARGE SCALE GENOMIC DNA]</scope>
    <source>
        <strain evidence="5">1602</strain>
        <strain evidence="6">UTEX 1602</strain>
    </source>
</reference>
<dbReference type="OrthoDB" id="8062037at2759"/>
<keyword evidence="2" id="KW-0472">Membrane</keyword>
<evidence type="ECO:0000313" key="6">
    <source>
        <dbReference type="Proteomes" id="UP000239899"/>
    </source>
</evidence>
<dbReference type="AlphaFoldDB" id="A0A2P6TJI6"/>
<dbReference type="InterPro" id="IPR036361">
    <property type="entry name" value="SAP_dom_sf"/>
</dbReference>
<dbReference type="STRING" id="3076.A0A2P6TJI6"/>
<dbReference type="Proteomes" id="UP000239899">
    <property type="component" value="Unassembled WGS sequence"/>
</dbReference>
<gene>
    <name evidence="5" type="ORF">C2E21_7034</name>
</gene>
<proteinExistence type="predicted"/>
<dbReference type="InterPro" id="IPR019345">
    <property type="entry name" value="ARMET_C"/>
</dbReference>
<name>A0A2P6TJI6_CHLSO</name>
<organism evidence="5 6">
    <name type="scientific">Chlorella sorokiniana</name>
    <name type="common">Freshwater green alga</name>
    <dbReference type="NCBI Taxonomy" id="3076"/>
    <lineage>
        <taxon>Eukaryota</taxon>
        <taxon>Viridiplantae</taxon>
        <taxon>Chlorophyta</taxon>
        <taxon>core chlorophytes</taxon>
        <taxon>Trebouxiophyceae</taxon>
        <taxon>Chlorellales</taxon>
        <taxon>Chlorellaceae</taxon>
        <taxon>Chlorella clade</taxon>
        <taxon>Chlorella</taxon>
    </lineage>
</organism>
<evidence type="ECO:0000313" key="4">
    <source>
        <dbReference type="EMBL" id="PRW39392.1"/>
    </source>
</evidence>
<protein>
    <submittedName>
        <fullName evidence="5">E3 ubiquitin-ligase HERC2 isoform A</fullName>
    </submittedName>
    <submittedName>
        <fullName evidence="4">E3 ubiquitin-ligase HERC2 isoform B</fullName>
    </submittedName>
</protein>
<evidence type="ECO:0000259" key="3">
    <source>
        <dbReference type="Pfam" id="PF10208"/>
    </source>
</evidence>
<feature type="region of interest" description="Disordered" evidence="1">
    <location>
        <begin position="639"/>
        <end position="659"/>
    </location>
</feature>
<dbReference type="EMBL" id="LHPG02000014">
    <property type="protein sequence ID" value="PRW39393.1"/>
    <property type="molecule type" value="Genomic_DNA"/>
</dbReference>
<sequence length="659" mass="69330">MVLIFWGGFGQQNRWYIGPLITLAPLLLPLLGSGLLGLPLSLLRLLFGFGGGATWVYDPHTQTWRRQGSGTPSSSGSGDGGGSSTGAGAAAAAGGSGGAALVSAVLQSLTTMVVTAAIVVVLLKLFFAARRQGLGPTLRRLLLEGFFGGWDEQGGGRTGQQAQRGPTRSKSERLERVAHLMQSLPVEVYRSREELERLSVADLKRLLEKRGLECRECLEKPELVAALSEGASSGGSTAASCIICCEDYASDDVLRLVPPPPAMPVHMPPSQALHLTTMPAAASSHQEAPAQHDSSGADHPSAAARERAAAQFHSQRMNVACRFLSWLESQPLMAASPEACNGWAAANHVPNATLQSAQMWLVQQHRLRCTKMSSPMGVPACLPLGGVLHVRCFGCGRFITAAGYQEHTKHCPQAAAVFGVLLPGADGYPRPRRLPGACRKGLCQHKRPARQGKAALGKPSSPADNQSNEAAAAQLDGPAPQQPGSSWLSGRNIALGGSVATVVLLTVFRKEIAPLVKWLVIQTSSWTDKSVIGEWSTESIATCIAVALTLWWTFAERMKLDSLEAAIESREAAMEARVAALEQQQAAREAALQARIAALEGRLAGGQAAAAAAAAEAAQQGAQQGVQRGQQAGLQAPLGSEHLEERAMVQSTCGSRAAP</sequence>
<dbReference type="Gene3D" id="1.10.720.30">
    <property type="entry name" value="SAP domain"/>
    <property type="match status" value="1"/>
</dbReference>
<feature type="region of interest" description="Disordered" evidence="1">
    <location>
        <begin position="64"/>
        <end position="89"/>
    </location>
</feature>
<keyword evidence="6" id="KW-1185">Reference proteome</keyword>
<dbReference type="EMBL" id="LHPG02000014">
    <property type="protein sequence ID" value="PRW39392.1"/>
    <property type="molecule type" value="Genomic_DNA"/>
</dbReference>
<comment type="caution">
    <text evidence="5">The sequence shown here is derived from an EMBL/GenBank/DDBJ whole genome shotgun (WGS) entry which is preliminary data.</text>
</comment>
<dbReference type="GO" id="GO:0016874">
    <property type="term" value="F:ligase activity"/>
    <property type="evidence" value="ECO:0007669"/>
    <property type="project" value="UniProtKB-KW"/>
</dbReference>
<evidence type="ECO:0000256" key="2">
    <source>
        <dbReference type="SAM" id="Phobius"/>
    </source>
</evidence>
<feature type="region of interest" description="Disordered" evidence="1">
    <location>
        <begin position="279"/>
        <end position="305"/>
    </location>
</feature>
<reference evidence="5" key="2">
    <citation type="submission" date="2018-02" db="EMBL/GenBank/DDBJ databases">
        <authorList>
            <person name="Cohen D.B."/>
            <person name="Kent A.D."/>
        </authorList>
    </citation>
    <scope>NUCLEOTIDE SEQUENCE</scope>
    <source>
        <strain evidence="5">1602</strain>
    </source>
</reference>
<dbReference type="SUPFAM" id="SSF68906">
    <property type="entry name" value="SAP domain"/>
    <property type="match status" value="1"/>
</dbReference>
<keyword evidence="2" id="KW-0812">Transmembrane</keyword>
<feature type="region of interest" description="Disordered" evidence="1">
    <location>
        <begin position="449"/>
        <end position="484"/>
    </location>
</feature>
<feature type="domain" description="ARMET C-terminal" evidence="3">
    <location>
        <begin position="194"/>
        <end position="228"/>
    </location>
</feature>
<evidence type="ECO:0000313" key="5">
    <source>
        <dbReference type="EMBL" id="PRW39393.1"/>
    </source>
</evidence>
<evidence type="ECO:0000256" key="1">
    <source>
        <dbReference type="SAM" id="MobiDB-lite"/>
    </source>
</evidence>
<keyword evidence="2" id="KW-1133">Transmembrane helix</keyword>
<feature type="compositionally biased region" description="Polar residues" evidence="1">
    <location>
        <begin position="649"/>
        <end position="659"/>
    </location>
</feature>